<organism evidence="1 2">
    <name type="scientific">Colletotrichum nymphaeae SA-01</name>
    <dbReference type="NCBI Taxonomy" id="1460502"/>
    <lineage>
        <taxon>Eukaryota</taxon>
        <taxon>Fungi</taxon>
        <taxon>Dikarya</taxon>
        <taxon>Ascomycota</taxon>
        <taxon>Pezizomycotina</taxon>
        <taxon>Sordariomycetes</taxon>
        <taxon>Hypocreomycetidae</taxon>
        <taxon>Glomerellales</taxon>
        <taxon>Glomerellaceae</taxon>
        <taxon>Colletotrichum</taxon>
        <taxon>Colletotrichum acutatum species complex</taxon>
    </lineage>
</organism>
<dbReference type="AlphaFoldDB" id="A0A135S157"/>
<protein>
    <submittedName>
        <fullName evidence="1">Uncharacterized protein</fullName>
    </submittedName>
</protein>
<comment type="caution">
    <text evidence="1">The sequence shown here is derived from an EMBL/GenBank/DDBJ whole genome shotgun (WGS) entry which is preliminary data.</text>
</comment>
<accession>A0A135S157</accession>
<proteinExistence type="predicted"/>
<evidence type="ECO:0000313" key="2">
    <source>
        <dbReference type="Proteomes" id="UP000070054"/>
    </source>
</evidence>
<dbReference type="EMBL" id="JEMN01001691">
    <property type="protein sequence ID" value="KXH29632.1"/>
    <property type="molecule type" value="Genomic_DNA"/>
</dbReference>
<evidence type="ECO:0000313" key="1">
    <source>
        <dbReference type="EMBL" id="KXH29632.1"/>
    </source>
</evidence>
<feature type="non-terminal residue" evidence="1">
    <location>
        <position position="108"/>
    </location>
</feature>
<sequence length="108" mass="11992">MWFVGSLAVTLFKQISSRSPGQLNAVSLVRALTYLKLLERKNVVISEGLIKAALSVSLKLLGHREETDAIARTVFDCGTRASVSDMCLGDIIWANEVYLMHALDYDLY</sequence>
<name>A0A135S157_9PEZI</name>
<dbReference type="Proteomes" id="UP000070054">
    <property type="component" value="Unassembled WGS sequence"/>
</dbReference>
<gene>
    <name evidence="1" type="ORF">CNYM01_14263</name>
</gene>
<keyword evidence="2" id="KW-1185">Reference proteome</keyword>
<reference evidence="1 2" key="1">
    <citation type="submission" date="2014-02" db="EMBL/GenBank/DDBJ databases">
        <title>The genome sequence of Colletotrichum nymphaeae SA-01.</title>
        <authorList>
            <person name="Baroncelli R."/>
            <person name="Thon M.R."/>
        </authorList>
    </citation>
    <scope>NUCLEOTIDE SEQUENCE [LARGE SCALE GENOMIC DNA]</scope>
    <source>
        <strain evidence="1 2">SA-01</strain>
    </source>
</reference>